<dbReference type="Pfam" id="PF00528">
    <property type="entry name" value="BPD_transp_1"/>
    <property type="match status" value="1"/>
</dbReference>
<feature type="transmembrane region" description="Helical" evidence="7">
    <location>
        <begin position="241"/>
        <end position="265"/>
    </location>
</feature>
<dbReference type="InterPro" id="IPR045621">
    <property type="entry name" value="BPD_transp_1_N"/>
</dbReference>
<organism evidence="9 10">
    <name type="scientific">Pajaroellobacter abortibovis</name>
    <dbReference type="NCBI Taxonomy" id="1882918"/>
    <lineage>
        <taxon>Bacteria</taxon>
        <taxon>Pseudomonadati</taxon>
        <taxon>Myxococcota</taxon>
        <taxon>Polyangia</taxon>
        <taxon>Polyangiales</taxon>
        <taxon>Polyangiaceae</taxon>
    </lineage>
</organism>
<dbReference type="CDD" id="cd06261">
    <property type="entry name" value="TM_PBP2"/>
    <property type="match status" value="1"/>
</dbReference>
<dbReference type="InterPro" id="IPR035906">
    <property type="entry name" value="MetI-like_sf"/>
</dbReference>
<comment type="subcellular location">
    <subcellularLocation>
        <location evidence="1 7">Cell membrane</location>
        <topology evidence="1 7">Multi-pass membrane protein</topology>
    </subcellularLocation>
</comment>
<gene>
    <name evidence="9" type="ORF">BCY86_01920</name>
</gene>
<accession>A0A1L6MVR7</accession>
<dbReference type="PANTHER" id="PTHR43163">
    <property type="entry name" value="DIPEPTIDE TRANSPORT SYSTEM PERMEASE PROTEIN DPPB-RELATED"/>
    <property type="match status" value="1"/>
</dbReference>
<keyword evidence="5 7" id="KW-1133">Transmembrane helix</keyword>
<dbReference type="Proteomes" id="UP000185544">
    <property type="component" value="Chromosome"/>
</dbReference>
<evidence type="ECO:0000256" key="4">
    <source>
        <dbReference type="ARBA" id="ARBA00022692"/>
    </source>
</evidence>
<feature type="domain" description="ABC transmembrane type-1" evidence="8">
    <location>
        <begin position="115"/>
        <end position="319"/>
    </location>
</feature>
<sequence>MPPSESRVRFPLCYKGIGRLARILMHSLGEVFLVIFLLASFVFLAVRLLPGDPAILILGEQASPIALHKLRQQLYLDEPLWLQYIHFFKRFLTLQLGESIRHPGLSTHTRIFAALGPTAALAGLAVLWSTWMGILLSFLSASHWLKGKASWLRTGIVLISSTPLLSFAPLFTYLLTARFRLFPLPGDPEAGGWGLCMAAGFLAVPLAAHLARVGGAVLQQIAKQPFLVVARAKGCSWPRVWLVHALPVALGPFLIVIASQLGALLGGTLVLERLFERPGLGTLILESCIARDLPVLETGVIVAGILFIGVQGIAMALHRMLDPRVRI</sequence>
<evidence type="ECO:0000313" key="10">
    <source>
        <dbReference type="Proteomes" id="UP000185544"/>
    </source>
</evidence>
<dbReference type="PROSITE" id="PS50928">
    <property type="entry name" value="ABC_TM1"/>
    <property type="match status" value="1"/>
</dbReference>
<dbReference type="RefSeq" id="WP_075276221.1">
    <property type="nucleotide sequence ID" value="NZ_CP016908.1"/>
</dbReference>
<feature type="transmembrane region" description="Helical" evidence="7">
    <location>
        <begin position="299"/>
        <end position="317"/>
    </location>
</feature>
<evidence type="ECO:0000256" key="7">
    <source>
        <dbReference type="RuleBase" id="RU363032"/>
    </source>
</evidence>
<evidence type="ECO:0000256" key="6">
    <source>
        <dbReference type="ARBA" id="ARBA00023136"/>
    </source>
</evidence>
<feature type="transmembrane region" description="Helical" evidence="7">
    <location>
        <begin position="20"/>
        <end position="46"/>
    </location>
</feature>
<dbReference type="GO" id="GO:0055085">
    <property type="term" value="P:transmembrane transport"/>
    <property type="evidence" value="ECO:0007669"/>
    <property type="project" value="InterPro"/>
</dbReference>
<reference evidence="9 10" key="1">
    <citation type="submission" date="2016-08" db="EMBL/GenBank/DDBJ databases">
        <title>Identification and validation of antigenic proteins from Pajaroellobacter abortibovis using de-novo genome sequence assembly and reverse vaccinology.</title>
        <authorList>
            <person name="Welly B.T."/>
            <person name="Miller M.R."/>
            <person name="Stott J.L."/>
            <person name="Blanchard M.T."/>
            <person name="Islas-Trejo A.D."/>
            <person name="O'Rourke S.M."/>
            <person name="Young A.E."/>
            <person name="Medrano J.F."/>
            <person name="Van Eenennaam A.L."/>
        </authorList>
    </citation>
    <scope>NUCLEOTIDE SEQUENCE [LARGE SCALE GENOMIC DNA]</scope>
    <source>
        <strain evidence="9 10">BTF92-0548A/99-0131</strain>
    </source>
</reference>
<evidence type="ECO:0000259" key="8">
    <source>
        <dbReference type="PROSITE" id="PS50928"/>
    </source>
</evidence>
<evidence type="ECO:0000256" key="5">
    <source>
        <dbReference type="ARBA" id="ARBA00022989"/>
    </source>
</evidence>
<dbReference type="STRING" id="1882918.BCY86_01920"/>
<keyword evidence="2 7" id="KW-0813">Transport</keyword>
<keyword evidence="3" id="KW-1003">Cell membrane</keyword>
<evidence type="ECO:0000256" key="2">
    <source>
        <dbReference type="ARBA" id="ARBA00022448"/>
    </source>
</evidence>
<feature type="transmembrane region" description="Helical" evidence="7">
    <location>
        <begin position="151"/>
        <end position="171"/>
    </location>
</feature>
<evidence type="ECO:0000256" key="1">
    <source>
        <dbReference type="ARBA" id="ARBA00004651"/>
    </source>
</evidence>
<feature type="transmembrane region" description="Helical" evidence="7">
    <location>
        <begin position="111"/>
        <end position="139"/>
    </location>
</feature>
<dbReference type="EMBL" id="CP016908">
    <property type="protein sequence ID" value="APR99574.1"/>
    <property type="molecule type" value="Genomic_DNA"/>
</dbReference>
<dbReference type="GO" id="GO:0005886">
    <property type="term" value="C:plasma membrane"/>
    <property type="evidence" value="ECO:0007669"/>
    <property type="project" value="UniProtKB-SubCell"/>
</dbReference>
<evidence type="ECO:0000256" key="3">
    <source>
        <dbReference type="ARBA" id="ARBA00022475"/>
    </source>
</evidence>
<dbReference type="KEGG" id="pabo:BCY86_01920"/>
<comment type="similarity">
    <text evidence="7">Belongs to the binding-protein-dependent transport system permease family.</text>
</comment>
<keyword evidence="6 7" id="KW-0472">Membrane</keyword>
<keyword evidence="10" id="KW-1185">Reference proteome</keyword>
<dbReference type="Pfam" id="PF19300">
    <property type="entry name" value="BPD_transp_1_N"/>
    <property type="match status" value="1"/>
</dbReference>
<name>A0A1L6MVR7_9BACT</name>
<dbReference type="Gene3D" id="1.10.3720.10">
    <property type="entry name" value="MetI-like"/>
    <property type="match status" value="1"/>
</dbReference>
<dbReference type="InterPro" id="IPR000515">
    <property type="entry name" value="MetI-like"/>
</dbReference>
<dbReference type="AlphaFoldDB" id="A0A1L6MVR7"/>
<evidence type="ECO:0000313" key="9">
    <source>
        <dbReference type="EMBL" id="APR99574.1"/>
    </source>
</evidence>
<keyword evidence="4 7" id="KW-0812">Transmembrane</keyword>
<proteinExistence type="inferred from homology"/>
<dbReference type="SUPFAM" id="SSF161098">
    <property type="entry name" value="MetI-like"/>
    <property type="match status" value="1"/>
</dbReference>
<dbReference type="OrthoDB" id="9778910at2"/>
<feature type="transmembrane region" description="Helical" evidence="7">
    <location>
        <begin position="191"/>
        <end position="211"/>
    </location>
</feature>
<protein>
    <recommendedName>
        <fullName evidence="8">ABC transmembrane type-1 domain-containing protein</fullName>
    </recommendedName>
</protein>
<dbReference type="PANTHER" id="PTHR43163:SF6">
    <property type="entry name" value="DIPEPTIDE TRANSPORT SYSTEM PERMEASE PROTEIN DPPB-RELATED"/>
    <property type="match status" value="1"/>
</dbReference>